<dbReference type="PATRIC" id="fig|1234876.3.peg.1899"/>
<protein>
    <recommendedName>
        <fullName evidence="3">BRCT domain-containing protein</fullName>
    </recommendedName>
</protein>
<proteinExistence type="predicted"/>
<accession>T0TIC8</accession>
<organism evidence="1 2">
    <name type="scientific">Lactococcus cremoris subsp. cremoris TIFN6</name>
    <dbReference type="NCBI Taxonomy" id="1234876"/>
    <lineage>
        <taxon>Bacteria</taxon>
        <taxon>Bacillati</taxon>
        <taxon>Bacillota</taxon>
        <taxon>Bacilli</taxon>
        <taxon>Lactobacillales</taxon>
        <taxon>Streptococcaceae</taxon>
        <taxon>Lactococcus</taxon>
        <taxon>Lactococcus cremoris subsp. cremoris</taxon>
    </lineage>
</organism>
<dbReference type="Proteomes" id="UP000015854">
    <property type="component" value="Unassembled WGS sequence"/>
</dbReference>
<evidence type="ECO:0000313" key="2">
    <source>
        <dbReference type="Proteomes" id="UP000015854"/>
    </source>
</evidence>
<sequence length="55" mass="6253">MTGYFPIDLIKGYSPSRKLTEAEQAIELGQPLIIMSEKEFVDFLAQFFQLLSKGL</sequence>
<name>T0TIC8_LACLC</name>
<reference evidence="1 2" key="1">
    <citation type="journal article" date="2013" name="ISME J.">
        <title>Multifactorial diversity sustains microbial community stability.</title>
        <authorList>
            <person name="Erkus O."/>
            <person name="de Jager V.C."/>
            <person name="Spus M."/>
            <person name="van Alen-Boerrigter I.J."/>
            <person name="van Rijswijck I.M."/>
            <person name="Hazelwood L."/>
            <person name="Janssen P.W."/>
            <person name="van Hijum S.A."/>
            <person name="Kleerebezem M."/>
            <person name="Smid E.J."/>
        </authorList>
    </citation>
    <scope>NUCLEOTIDE SEQUENCE [LARGE SCALE GENOMIC DNA]</scope>
    <source>
        <strain evidence="1 2">TIFN6</strain>
    </source>
</reference>
<dbReference type="AlphaFoldDB" id="T0TIC8"/>
<evidence type="ECO:0008006" key="3">
    <source>
        <dbReference type="Google" id="ProtNLM"/>
    </source>
</evidence>
<gene>
    <name evidence="1" type="ORF">LLT6_00665</name>
</gene>
<comment type="caution">
    <text evidence="1">The sequence shown here is derived from an EMBL/GenBank/DDBJ whole genome shotgun (WGS) entry which is preliminary data.</text>
</comment>
<evidence type="ECO:0000313" key="1">
    <source>
        <dbReference type="EMBL" id="EQC55498.1"/>
    </source>
</evidence>
<dbReference type="EMBL" id="ATBB01000452">
    <property type="protein sequence ID" value="EQC55498.1"/>
    <property type="molecule type" value="Genomic_DNA"/>
</dbReference>